<feature type="transmembrane region" description="Helical" evidence="1">
    <location>
        <begin position="303"/>
        <end position="329"/>
    </location>
</feature>
<dbReference type="EMBL" id="LAVV01007133">
    <property type="protein sequence ID" value="KNZ56997.1"/>
    <property type="molecule type" value="Genomic_DNA"/>
</dbReference>
<evidence type="ECO:0000256" key="1">
    <source>
        <dbReference type="SAM" id="Phobius"/>
    </source>
</evidence>
<keyword evidence="3" id="KW-1185">Reference proteome</keyword>
<accession>A0A0L6V8Z7</accession>
<reference evidence="2 3" key="1">
    <citation type="submission" date="2015-08" db="EMBL/GenBank/DDBJ databases">
        <title>Next Generation Sequencing and Analysis of the Genome of Puccinia sorghi L Schw, the Causal Agent of Maize Common Rust.</title>
        <authorList>
            <person name="Rochi L."/>
            <person name="Burguener G."/>
            <person name="Darino M."/>
            <person name="Turjanski A."/>
            <person name="Kreff E."/>
            <person name="Dieguez M.J."/>
            <person name="Sacco F."/>
        </authorList>
    </citation>
    <scope>NUCLEOTIDE SEQUENCE [LARGE SCALE GENOMIC DNA]</scope>
    <source>
        <strain evidence="2 3">RO10H11247</strain>
    </source>
</reference>
<dbReference type="AlphaFoldDB" id="A0A0L6V8Z7"/>
<keyword evidence="1" id="KW-0472">Membrane</keyword>
<organism evidence="2 3">
    <name type="scientific">Puccinia sorghi</name>
    <dbReference type="NCBI Taxonomy" id="27349"/>
    <lineage>
        <taxon>Eukaryota</taxon>
        <taxon>Fungi</taxon>
        <taxon>Dikarya</taxon>
        <taxon>Basidiomycota</taxon>
        <taxon>Pucciniomycotina</taxon>
        <taxon>Pucciniomycetes</taxon>
        <taxon>Pucciniales</taxon>
        <taxon>Pucciniaceae</taxon>
        <taxon>Puccinia</taxon>
    </lineage>
</organism>
<protein>
    <submittedName>
        <fullName evidence="2">Uncharacterized protein</fullName>
    </submittedName>
</protein>
<evidence type="ECO:0000313" key="3">
    <source>
        <dbReference type="Proteomes" id="UP000037035"/>
    </source>
</evidence>
<comment type="caution">
    <text evidence="2">The sequence shown here is derived from an EMBL/GenBank/DDBJ whole genome shotgun (WGS) entry which is preliminary data.</text>
</comment>
<feature type="transmembrane region" description="Helical" evidence="1">
    <location>
        <begin position="265"/>
        <end position="288"/>
    </location>
</feature>
<evidence type="ECO:0000313" key="2">
    <source>
        <dbReference type="EMBL" id="KNZ56997.1"/>
    </source>
</evidence>
<dbReference type="Proteomes" id="UP000037035">
    <property type="component" value="Unassembled WGS sequence"/>
</dbReference>
<name>A0A0L6V8Z7_9BASI</name>
<proteinExistence type="predicted"/>
<gene>
    <name evidence="2" type="ORF">VP01_2267g1</name>
</gene>
<feature type="transmembrane region" description="Helical" evidence="1">
    <location>
        <begin position="65"/>
        <end position="84"/>
    </location>
</feature>
<sequence>MTEMKLNCLQLLPSLSTTVSTESQHSLHSQTYVFAWLFICFQHDIKPSCNQFNKDLLLNCRGYCWNFVALLFLGVFLCAHRLLLSDERMNCTLKQGINNLMIHYNYSSIRFLRSKKLWPWTRSLFEVSCCSVACLEVAEYVGLNVIFKMECPHSGCFILLLLRSGVLQLDNILWCSFLKTILLSVCLIALVPEDFHLLNSLTLSRNLKINGSKAPFDQLAQRSSFIFQDSLTRLLLFPSINFSILPSKEPLRCHPPISSNPHQAVFSHLLLSFLLLFSILIFLVFSLLTTSPLNLLSLNPFDWYVFFFALFFLIFVLIFLFFNLVVFLATNHLFFRYQLNSGTSSPKIRLNLCTTYNQHTTGIISTRVLRDGAKVLTKRNSWVRTDQFFIQWNLAGFKPATFENDRNEKRRSETKTFLIWER</sequence>
<dbReference type="VEuPathDB" id="FungiDB:VP01_2267g1"/>
<keyword evidence="1" id="KW-0812">Transmembrane</keyword>
<keyword evidence="1" id="KW-1133">Transmembrane helix</keyword>